<dbReference type="GO" id="GO:0005789">
    <property type="term" value="C:endoplasmic reticulum membrane"/>
    <property type="evidence" value="ECO:0007669"/>
    <property type="project" value="TreeGrafter"/>
</dbReference>
<evidence type="ECO:0000256" key="3">
    <source>
        <dbReference type="ARBA" id="ARBA00022679"/>
    </source>
</evidence>
<evidence type="ECO:0000256" key="5">
    <source>
        <dbReference type="ARBA" id="ARBA00022832"/>
    </source>
</evidence>
<dbReference type="PANTHER" id="PTHR11157:SF126">
    <property type="entry name" value="ELONGATION OF VERY LONG CHAIN FATTY ACIDS PROTEIN"/>
    <property type="match status" value="1"/>
</dbReference>
<proteinExistence type="inferred from homology"/>
<evidence type="ECO:0000313" key="11">
    <source>
        <dbReference type="Ensembl" id="ENSPMAP00000010463.1"/>
    </source>
</evidence>
<dbReference type="GeneTree" id="ENSGT01050000244838"/>
<dbReference type="GO" id="GO:0034625">
    <property type="term" value="P:fatty acid elongation, monounsaturated fatty acid"/>
    <property type="evidence" value="ECO:0007669"/>
    <property type="project" value="TreeGrafter"/>
</dbReference>
<feature type="transmembrane region" description="Helical" evidence="10">
    <location>
        <begin position="37"/>
        <end position="59"/>
    </location>
</feature>
<dbReference type="OMA" id="VINCLIH"/>
<keyword evidence="2 10" id="KW-0444">Lipid biosynthesis</keyword>
<comment type="similarity">
    <text evidence="10">Belongs to the ELO family.</text>
</comment>
<reference evidence="11" key="2">
    <citation type="submission" date="2025-09" db="UniProtKB">
        <authorList>
            <consortium name="Ensembl"/>
        </authorList>
    </citation>
    <scope>IDENTIFICATION</scope>
</reference>
<name>S4RZ22_PETMA</name>
<dbReference type="GO" id="GO:0009922">
    <property type="term" value="F:fatty acid elongase activity"/>
    <property type="evidence" value="ECO:0007669"/>
    <property type="project" value="UniProtKB-EC"/>
</dbReference>
<dbReference type="InterPro" id="IPR030457">
    <property type="entry name" value="ELO_CS"/>
</dbReference>
<reference evidence="11" key="1">
    <citation type="submission" date="2025-08" db="UniProtKB">
        <authorList>
            <consortium name="Ensembl"/>
        </authorList>
    </citation>
    <scope>IDENTIFICATION</scope>
</reference>
<dbReference type="GO" id="GO:0042761">
    <property type="term" value="P:very long-chain fatty acid biosynthetic process"/>
    <property type="evidence" value="ECO:0007669"/>
    <property type="project" value="TreeGrafter"/>
</dbReference>
<keyword evidence="4 10" id="KW-0812">Transmembrane</keyword>
<evidence type="ECO:0000256" key="6">
    <source>
        <dbReference type="ARBA" id="ARBA00022989"/>
    </source>
</evidence>
<evidence type="ECO:0000256" key="7">
    <source>
        <dbReference type="ARBA" id="ARBA00023098"/>
    </source>
</evidence>
<organism evidence="11">
    <name type="scientific">Petromyzon marinus</name>
    <name type="common">Sea lamprey</name>
    <dbReference type="NCBI Taxonomy" id="7757"/>
    <lineage>
        <taxon>Eukaryota</taxon>
        <taxon>Metazoa</taxon>
        <taxon>Chordata</taxon>
        <taxon>Craniata</taxon>
        <taxon>Vertebrata</taxon>
        <taxon>Cyclostomata</taxon>
        <taxon>Hyperoartia</taxon>
        <taxon>Petromyzontiformes</taxon>
        <taxon>Petromyzontidae</taxon>
        <taxon>Petromyzon</taxon>
    </lineage>
</organism>
<comment type="subcellular location">
    <subcellularLocation>
        <location evidence="1">Membrane</location>
        <topology evidence="1">Multi-pass membrane protein</topology>
    </subcellularLocation>
</comment>
<keyword evidence="9 10" id="KW-0275">Fatty acid biosynthesis</keyword>
<accession>S4RZ22</accession>
<dbReference type="Ensembl" id="ENSPMAT00000010509.1">
    <property type="protein sequence ID" value="ENSPMAP00000010463.1"/>
    <property type="gene ID" value="ENSPMAG00000009520.1"/>
</dbReference>
<dbReference type="EC" id="2.3.1.199" evidence="10"/>
<evidence type="ECO:0000256" key="4">
    <source>
        <dbReference type="ARBA" id="ARBA00022692"/>
    </source>
</evidence>
<dbReference type="STRING" id="7757.ENSPMAP00000010463"/>
<dbReference type="PANTHER" id="PTHR11157">
    <property type="entry name" value="FATTY ACID ACYL TRANSFERASE-RELATED"/>
    <property type="match status" value="1"/>
</dbReference>
<keyword evidence="7 10" id="KW-0443">Lipid metabolism</keyword>
<evidence type="ECO:0000256" key="2">
    <source>
        <dbReference type="ARBA" id="ARBA00022516"/>
    </source>
</evidence>
<dbReference type="HOGENOM" id="CLU_177242_0_0_1"/>
<dbReference type="InterPro" id="IPR002076">
    <property type="entry name" value="ELO_fam"/>
</dbReference>
<dbReference type="PROSITE" id="PS01188">
    <property type="entry name" value="ELO"/>
    <property type="match status" value="1"/>
</dbReference>
<evidence type="ECO:0000256" key="10">
    <source>
        <dbReference type="RuleBase" id="RU361115"/>
    </source>
</evidence>
<dbReference type="GO" id="GO:0019367">
    <property type="term" value="P:fatty acid elongation, saturated fatty acid"/>
    <property type="evidence" value="ECO:0007669"/>
    <property type="project" value="TreeGrafter"/>
</dbReference>
<evidence type="ECO:0000256" key="9">
    <source>
        <dbReference type="ARBA" id="ARBA00023160"/>
    </source>
</evidence>
<dbReference type="GO" id="GO:0034626">
    <property type="term" value="P:fatty acid elongation, polyunsaturated fatty acid"/>
    <property type="evidence" value="ECO:0007669"/>
    <property type="project" value="TreeGrafter"/>
</dbReference>
<feature type="transmembrane region" description="Helical" evidence="10">
    <location>
        <begin position="12"/>
        <end position="31"/>
    </location>
</feature>
<sequence length="89" mass="10502">VFFILRKKFNQITFLHVYHHSSMIINWWLGVKYVPGGQAFLIGMVNSFVHVFIYTYYGLSVLGPAEQKYLWWKRYLTILQLVSTAPNTT</sequence>
<dbReference type="AlphaFoldDB" id="S4RZ22"/>
<dbReference type="GO" id="GO:0030148">
    <property type="term" value="P:sphingolipid biosynthetic process"/>
    <property type="evidence" value="ECO:0007669"/>
    <property type="project" value="TreeGrafter"/>
</dbReference>
<keyword evidence="5 10" id="KW-0276">Fatty acid metabolism</keyword>
<comment type="caution">
    <text evidence="10">Lacks conserved residue(s) required for the propagation of feature annotation.</text>
</comment>
<keyword evidence="8 10" id="KW-0472">Membrane</keyword>
<dbReference type="Pfam" id="PF01151">
    <property type="entry name" value="ELO"/>
    <property type="match status" value="1"/>
</dbReference>
<evidence type="ECO:0000256" key="8">
    <source>
        <dbReference type="ARBA" id="ARBA00023136"/>
    </source>
</evidence>
<comment type="catalytic activity">
    <reaction evidence="10">
        <text>a very-long-chain acyl-CoA + malonyl-CoA + H(+) = a very-long-chain 3-oxoacyl-CoA + CO2 + CoA</text>
        <dbReference type="Rhea" id="RHEA:32727"/>
        <dbReference type="ChEBI" id="CHEBI:15378"/>
        <dbReference type="ChEBI" id="CHEBI:16526"/>
        <dbReference type="ChEBI" id="CHEBI:57287"/>
        <dbReference type="ChEBI" id="CHEBI:57384"/>
        <dbReference type="ChEBI" id="CHEBI:90725"/>
        <dbReference type="ChEBI" id="CHEBI:90736"/>
        <dbReference type="EC" id="2.3.1.199"/>
    </reaction>
</comment>
<keyword evidence="6 10" id="KW-1133">Transmembrane helix</keyword>
<keyword evidence="3 10" id="KW-0808">Transferase</keyword>
<evidence type="ECO:0000256" key="1">
    <source>
        <dbReference type="ARBA" id="ARBA00004141"/>
    </source>
</evidence>
<protein>
    <recommendedName>
        <fullName evidence="10">Elongation of very long chain fatty acids protein</fullName>
        <ecNumber evidence="10">2.3.1.199</ecNumber>
    </recommendedName>
    <alternativeName>
        <fullName evidence="10">Very-long-chain 3-oxoacyl-CoA synthase</fullName>
    </alternativeName>
</protein>